<dbReference type="Proteomes" id="UP000708208">
    <property type="component" value="Unassembled WGS sequence"/>
</dbReference>
<accession>A0A8J2LM91</accession>
<evidence type="ECO:0000313" key="2">
    <source>
        <dbReference type="Proteomes" id="UP000708208"/>
    </source>
</evidence>
<dbReference type="EMBL" id="CAJVCH010537614">
    <property type="protein sequence ID" value="CAG7825814.1"/>
    <property type="molecule type" value="Genomic_DNA"/>
</dbReference>
<name>A0A8J2LM91_9HEXA</name>
<organism evidence="1 2">
    <name type="scientific">Allacma fusca</name>
    <dbReference type="NCBI Taxonomy" id="39272"/>
    <lineage>
        <taxon>Eukaryota</taxon>
        <taxon>Metazoa</taxon>
        <taxon>Ecdysozoa</taxon>
        <taxon>Arthropoda</taxon>
        <taxon>Hexapoda</taxon>
        <taxon>Collembola</taxon>
        <taxon>Symphypleona</taxon>
        <taxon>Sminthuridae</taxon>
        <taxon>Allacma</taxon>
    </lineage>
</organism>
<proteinExistence type="predicted"/>
<dbReference type="AlphaFoldDB" id="A0A8J2LM91"/>
<protein>
    <submittedName>
        <fullName evidence="1">Uncharacterized protein</fullName>
    </submittedName>
</protein>
<sequence>MNLQIQVHPMEYENEDPKITGDISKKSNVGICNVESFFESTDWLNPDNTNTYSMTHPVQSRFVKNMLDCVTIDQLPLDLIEQPTFIKLIRHLNKNILMFSRRTIGSRLKHFYEYEGNIKKCRNIFHSKIAL</sequence>
<gene>
    <name evidence="1" type="ORF">AFUS01_LOCUS35903</name>
</gene>
<evidence type="ECO:0000313" key="1">
    <source>
        <dbReference type="EMBL" id="CAG7825814.1"/>
    </source>
</evidence>
<comment type="caution">
    <text evidence="1">The sequence shown here is derived from an EMBL/GenBank/DDBJ whole genome shotgun (WGS) entry which is preliminary data.</text>
</comment>
<keyword evidence="2" id="KW-1185">Reference proteome</keyword>
<reference evidence="1" key="1">
    <citation type="submission" date="2021-06" db="EMBL/GenBank/DDBJ databases">
        <authorList>
            <person name="Hodson N. C."/>
            <person name="Mongue J. A."/>
            <person name="Jaron S. K."/>
        </authorList>
    </citation>
    <scope>NUCLEOTIDE SEQUENCE</scope>
</reference>